<name>A0A6G0TKI6_APHGL</name>
<dbReference type="Proteomes" id="UP000475862">
    <property type="component" value="Unassembled WGS sequence"/>
</dbReference>
<reference evidence="1 2" key="1">
    <citation type="submission" date="2019-08" db="EMBL/GenBank/DDBJ databases">
        <title>The genome of the soybean aphid Biotype 1, its phylome, world population structure and adaptation to the North American continent.</title>
        <authorList>
            <person name="Giordano R."/>
            <person name="Donthu R.K."/>
            <person name="Hernandez A.G."/>
            <person name="Wright C.L."/>
            <person name="Zimin A.V."/>
        </authorList>
    </citation>
    <scope>NUCLEOTIDE SEQUENCE [LARGE SCALE GENOMIC DNA]</scope>
    <source>
        <tissue evidence="1">Whole aphids</tissue>
    </source>
</reference>
<protein>
    <submittedName>
        <fullName evidence="1">Uncharacterized protein</fullName>
    </submittedName>
</protein>
<sequence>MYITTREEIRIYVVVANNKRRQTKDKFQKVVLLHVGLPLITLTQTNHFEWSEECIDSIMIYIFFVSMYTLEHYRGQNISHRYLKSSPVTKVDTNKFILSIDNSAYWIHYTQQKDNPLQSPSIFLKYYYEINQNYGKYSMKRRILKESHFTHLIIKPIHSSFHSEFINGFKVIMNITSASGINLILYKITKEDEQKLNQPTIILVGRILSTFNYFFQLLNTQSIQLNRYALKINSQKYSAYQRTFSIYQGIVFDAKNMKSLAVTKYCLLLSLINPKVQLITFDCSYTLLRFYNKLNIYNKVDKSALHRPETQYEN</sequence>
<evidence type="ECO:0000313" key="1">
    <source>
        <dbReference type="EMBL" id="KAE9534320.1"/>
    </source>
</evidence>
<organism evidence="1 2">
    <name type="scientific">Aphis glycines</name>
    <name type="common">Soybean aphid</name>
    <dbReference type="NCBI Taxonomy" id="307491"/>
    <lineage>
        <taxon>Eukaryota</taxon>
        <taxon>Metazoa</taxon>
        <taxon>Ecdysozoa</taxon>
        <taxon>Arthropoda</taxon>
        <taxon>Hexapoda</taxon>
        <taxon>Insecta</taxon>
        <taxon>Pterygota</taxon>
        <taxon>Neoptera</taxon>
        <taxon>Paraneoptera</taxon>
        <taxon>Hemiptera</taxon>
        <taxon>Sternorrhyncha</taxon>
        <taxon>Aphidomorpha</taxon>
        <taxon>Aphidoidea</taxon>
        <taxon>Aphididae</taxon>
        <taxon>Aphidini</taxon>
        <taxon>Aphis</taxon>
        <taxon>Aphis</taxon>
    </lineage>
</organism>
<keyword evidence="2" id="KW-1185">Reference proteome</keyword>
<dbReference type="AlphaFoldDB" id="A0A6G0TKI6"/>
<proteinExistence type="predicted"/>
<accession>A0A6G0TKI6</accession>
<comment type="caution">
    <text evidence="1">The sequence shown here is derived from an EMBL/GenBank/DDBJ whole genome shotgun (WGS) entry which is preliminary data.</text>
</comment>
<dbReference type="EMBL" id="VYZN01000028">
    <property type="protein sequence ID" value="KAE9534320.1"/>
    <property type="molecule type" value="Genomic_DNA"/>
</dbReference>
<gene>
    <name evidence="1" type="ORF">AGLY_008410</name>
</gene>
<evidence type="ECO:0000313" key="2">
    <source>
        <dbReference type="Proteomes" id="UP000475862"/>
    </source>
</evidence>